<dbReference type="OMA" id="HATFGNR"/>
<dbReference type="Pfam" id="PF00226">
    <property type="entry name" value="DnaJ"/>
    <property type="match status" value="1"/>
</dbReference>
<dbReference type="PANTHER" id="PTHR45376:SF5">
    <property type="entry name" value="CHAPERONE DNAJ-DOMAIN SUPERFAMILY PROTEIN"/>
    <property type="match status" value="1"/>
</dbReference>
<gene>
    <name evidence="3" type="ORF">RchiOBHm_Chr2g0119201</name>
</gene>
<evidence type="ECO:0000256" key="1">
    <source>
        <dbReference type="SAM" id="MobiDB-lite"/>
    </source>
</evidence>
<feature type="compositionally biased region" description="Basic residues" evidence="1">
    <location>
        <begin position="102"/>
        <end position="125"/>
    </location>
</feature>
<dbReference type="PROSITE" id="PS50076">
    <property type="entry name" value="DNAJ_2"/>
    <property type="match status" value="1"/>
</dbReference>
<proteinExistence type="predicted"/>
<sequence>MQVPRWRNVLILRNSLISMTCTPTHLASFHSTPASCEKWKDKWNFDVKSSEQPSKNFIRYATRHKRADAKKALKNLLFNSGYSPKLSYQHIQEEDDSGSSPKNHRSKSCRHAQKSHHKKMKRKLKRESFSDDENHPETIFQATYGKRWYTWSFNAQRDSFHDSASGFDWREPSSWKDRSTRWENISDVESDDEQCTIGSCSDRKILGLPSTGPLKTEDVKKAFHLSALKWHPDKHQGSSQDMAAEKFRLCVNAYNSLCNALSAT</sequence>
<dbReference type="Gramene" id="PRQ49194">
    <property type="protein sequence ID" value="PRQ49194"/>
    <property type="gene ID" value="RchiOBHm_Chr2g0119201"/>
</dbReference>
<feature type="region of interest" description="Disordered" evidence="1">
    <location>
        <begin position="90"/>
        <end position="133"/>
    </location>
</feature>
<dbReference type="InterPro" id="IPR036869">
    <property type="entry name" value="J_dom_sf"/>
</dbReference>
<protein>
    <submittedName>
        <fullName evidence="3">Putative DnaJ domain-containing protein</fullName>
    </submittedName>
</protein>
<dbReference type="SMART" id="SM00271">
    <property type="entry name" value="DnaJ"/>
    <property type="match status" value="1"/>
</dbReference>
<feature type="domain" description="J" evidence="2">
    <location>
        <begin position="201"/>
        <end position="262"/>
    </location>
</feature>
<dbReference type="SUPFAM" id="SSF46565">
    <property type="entry name" value="Chaperone J-domain"/>
    <property type="match status" value="1"/>
</dbReference>
<evidence type="ECO:0000313" key="4">
    <source>
        <dbReference type="Proteomes" id="UP000238479"/>
    </source>
</evidence>
<dbReference type="EMBL" id="PDCK01000040">
    <property type="protein sequence ID" value="PRQ49194.1"/>
    <property type="molecule type" value="Genomic_DNA"/>
</dbReference>
<accession>A0A2P6RRY5</accession>
<dbReference type="Gene3D" id="1.10.287.110">
    <property type="entry name" value="DnaJ domain"/>
    <property type="match status" value="1"/>
</dbReference>
<name>A0A2P6RRY5_ROSCH</name>
<dbReference type="InterPro" id="IPR001623">
    <property type="entry name" value="DnaJ_domain"/>
</dbReference>
<comment type="caution">
    <text evidence="3">The sequence shown here is derived from an EMBL/GenBank/DDBJ whole genome shotgun (WGS) entry which is preliminary data.</text>
</comment>
<keyword evidence="4" id="KW-1185">Reference proteome</keyword>
<dbReference type="CDD" id="cd06257">
    <property type="entry name" value="DnaJ"/>
    <property type="match status" value="1"/>
</dbReference>
<evidence type="ECO:0000313" key="3">
    <source>
        <dbReference type="EMBL" id="PRQ49194.1"/>
    </source>
</evidence>
<dbReference type="AlphaFoldDB" id="A0A2P6RRY5"/>
<dbReference type="PANTHER" id="PTHR45376">
    <property type="entry name" value="CHAPERONE DNAJ-DOMAIN SUPERFAMILY PROTEIN-RELATED"/>
    <property type="match status" value="1"/>
</dbReference>
<evidence type="ECO:0000259" key="2">
    <source>
        <dbReference type="PROSITE" id="PS50076"/>
    </source>
</evidence>
<dbReference type="OrthoDB" id="10250354at2759"/>
<dbReference type="Proteomes" id="UP000238479">
    <property type="component" value="Chromosome 2"/>
</dbReference>
<reference evidence="3 4" key="1">
    <citation type="journal article" date="2018" name="Nat. Genet.">
        <title>The Rosa genome provides new insights in the design of modern roses.</title>
        <authorList>
            <person name="Bendahmane M."/>
        </authorList>
    </citation>
    <scope>NUCLEOTIDE SEQUENCE [LARGE SCALE GENOMIC DNA]</scope>
    <source>
        <strain evidence="4">cv. Old Blush</strain>
    </source>
</reference>
<dbReference type="STRING" id="74649.A0A2P6RRY5"/>
<organism evidence="3 4">
    <name type="scientific">Rosa chinensis</name>
    <name type="common">China rose</name>
    <dbReference type="NCBI Taxonomy" id="74649"/>
    <lineage>
        <taxon>Eukaryota</taxon>
        <taxon>Viridiplantae</taxon>
        <taxon>Streptophyta</taxon>
        <taxon>Embryophyta</taxon>
        <taxon>Tracheophyta</taxon>
        <taxon>Spermatophyta</taxon>
        <taxon>Magnoliopsida</taxon>
        <taxon>eudicotyledons</taxon>
        <taxon>Gunneridae</taxon>
        <taxon>Pentapetalae</taxon>
        <taxon>rosids</taxon>
        <taxon>fabids</taxon>
        <taxon>Rosales</taxon>
        <taxon>Rosaceae</taxon>
        <taxon>Rosoideae</taxon>
        <taxon>Rosoideae incertae sedis</taxon>
        <taxon>Rosa</taxon>
    </lineage>
</organism>